<dbReference type="Pfam" id="PF06985">
    <property type="entry name" value="HET"/>
    <property type="match status" value="1"/>
</dbReference>
<proteinExistence type="predicted"/>
<dbReference type="InterPro" id="IPR010730">
    <property type="entry name" value="HET"/>
</dbReference>
<dbReference type="Proteomes" id="UP000076552">
    <property type="component" value="Unassembled WGS sequence"/>
</dbReference>
<name>A0A166ZDJ5_9PEZI</name>
<reference evidence="3 4" key="1">
    <citation type="submission" date="2015-06" db="EMBL/GenBank/DDBJ databases">
        <title>Survival trade-offs in plant roots during colonization by closely related pathogenic and mutualistic fungi.</title>
        <authorList>
            <person name="Hacquard S."/>
            <person name="Kracher B."/>
            <person name="Hiruma K."/>
            <person name="Weinman A."/>
            <person name="Muench P."/>
            <person name="Garrido Oter R."/>
            <person name="Ver Loren van Themaat E."/>
            <person name="Dallerey J.-F."/>
            <person name="Damm U."/>
            <person name="Henrissat B."/>
            <person name="Lespinet O."/>
            <person name="Thon M."/>
            <person name="Kemen E."/>
            <person name="McHardy A.C."/>
            <person name="Schulze-Lefert P."/>
            <person name="O'Connell R.J."/>
        </authorList>
    </citation>
    <scope>NUCLEOTIDE SEQUENCE [LARGE SCALE GENOMIC DNA]</scope>
    <source>
        <strain evidence="3 4">0861</strain>
    </source>
</reference>
<dbReference type="EMBL" id="LFIV01000001">
    <property type="protein sequence ID" value="KZL78763.1"/>
    <property type="molecule type" value="Genomic_DNA"/>
</dbReference>
<evidence type="ECO:0000256" key="1">
    <source>
        <dbReference type="SAM" id="MobiDB-lite"/>
    </source>
</evidence>
<dbReference type="STRING" id="708197.A0A166ZDJ5"/>
<feature type="region of interest" description="Disordered" evidence="1">
    <location>
        <begin position="777"/>
        <end position="799"/>
    </location>
</feature>
<protein>
    <submittedName>
        <fullName evidence="3">Heterokaryon incompatibility protein</fullName>
    </submittedName>
</protein>
<feature type="compositionally biased region" description="Basic and acidic residues" evidence="1">
    <location>
        <begin position="785"/>
        <end position="799"/>
    </location>
</feature>
<dbReference type="AlphaFoldDB" id="A0A166ZDJ5"/>
<organism evidence="3 4">
    <name type="scientific">Colletotrichum tofieldiae</name>
    <dbReference type="NCBI Taxonomy" id="708197"/>
    <lineage>
        <taxon>Eukaryota</taxon>
        <taxon>Fungi</taxon>
        <taxon>Dikarya</taxon>
        <taxon>Ascomycota</taxon>
        <taxon>Pezizomycotina</taxon>
        <taxon>Sordariomycetes</taxon>
        <taxon>Hypocreomycetidae</taxon>
        <taxon>Glomerellales</taxon>
        <taxon>Glomerellaceae</taxon>
        <taxon>Colletotrichum</taxon>
        <taxon>Colletotrichum spaethianum species complex</taxon>
    </lineage>
</organism>
<gene>
    <name evidence="3" type="ORF">CT0861_08923</name>
</gene>
<keyword evidence="4" id="KW-1185">Reference proteome</keyword>
<evidence type="ECO:0000313" key="4">
    <source>
        <dbReference type="Proteomes" id="UP000076552"/>
    </source>
</evidence>
<evidence type="ECO:0000313" key="3">
    <source>
        <dbReference type="EMBL" id="KZL78763.1"/>
    </source>
</evidence>
<evidence type="ECO:0000259" key="2">
    <source>
        <dbReference type="Pfam" id="PF06985"/>
    </source>
</evidence>
<dbReference type="PANTHER" id="PTHR33112:SF9">
    <property type="entry name" value="HETEROKARYON INCOMPATIBILITY DOMAIN-CONTAINING PROTEIN"/>
    <property type="match status" value="1"/>
</dbReference>
<comment type="caution">
    <text evidence="3">The sequence shown here is derived from an EMBL/GenBank/DDBJ whole genome shotgun (WGS) entry which is preliminary data.</text>
</comment>
<dbReference type="PANTHER" id="PTHR33112">
    <property type="entry name" value="DOMAIN PROTEIN, PUTATIVE-RELATED"/>
    <property type="match status" value="1"/>
</dbReference>
<accession>A0A166ZDJ5</accession>
<sequence length="799" mass="88790">MIEPPLPHRERLPFVHGRCHFCKNLIPGTSHEDRKSLHEIMSVVDLRLTPSWSTKGCAGCSIIEQALSYLSPSWRQFTLGPKCLKCNPISFQRCREGDCSKSAFALLQLGKNVELCYPFRILDDFAAGPERTLELLVNDGKFCQPLVAASANYTAEVDPLARDWSVRLHKAKAWIDACSIYHSCDGGLSAKANEIVNEEPTDRDISDDVKEELSRAHSMPGINTSRAGSLLCRKKRSLQPLPRRVVDLRRFSTEGKLRLLESEGTSGVYICLSYTWGPRNNGVTTPENLQANFNDIPYDQLPQTYKDAVTVATAFDVEFLWIDGLCIIQGDKDSADWKEQSSRMVDIYGNALLVIAAANCSSVEDGFLSAAQPSRGLIKFEIPQDTGTHFVVYARSMLDHSWLGWSTLAEPKTEGTLSRSWCFQEEVLASRLLTFYGGEMNFQCLGNEYRCECEFPATSLGLVTIKELYEPRLKLSSFETANWMWQSTVEHYTRRKLTVATDKLVALSGVARIVQSALRTRYVAGHWWDSDFLCSLCWAPVRTKETERTLTSAYVAPSWSWAVHNGPVTMWIPYAGSEEPIKPRFLGKTSVREVSIVPATQDDAGAVAGGSITVRGVFLEVFVEATPKKQSTGVMVRHGVKIAFNFDRSLGVTSLVDRYFCWVVCIFPGQSSHKRESETYCLMVLRGRPGGPEHICERVGFVDYESIHSPTLHFEVHYESEEVEKDLVSNISEETWSTKGAAADVLPVDAVALPDLAGNEFVDCGFGTSLEGFGALNGRGSNGEGGKKADDDADKLHVV</sequence>
<feature type="domain" description="Heterokaryon incompatibility" evidence="2">
    <location>
        <begin position="269"/>
        <end position="425"/>
    </location>
</feature>